<evidence type="ECO:0000256" key="3">
    <source>
        <dbReference type="ARBA" id="ARBA00023015"/>
    </source>
</evidence>
<comment type="subunit">
    <text evidence="6">Component of the Mediator complex.</text>
</comment>
<reference evidence="9" key="1">
    <citation type="journal article" date="2014" name="BMC Genomics">
        <title>Genome characteristics reveal the impact of lichenization on lichen-forming fungus Endocarpon pusillum Hedwig (Verrucariales, Ascomycota).</title>
        <authorList>
            <person name="Wang Y.-Y."/>
            <person name="Liu B."/>
            <person name="Zhang X.-Y."/>
            <person name="Zhou Q.-M."/>
            <person name="Zhang T."/>
            <person name="Li H."/>
            <person name="Yu Y.-F."/>
            <person name="Zhang X.-L."/>
            <person name="Hao X.-Y."/>
            <person name="Wang M."/>
            <person name="Wang L."/>
            <person name="Wei J.-C."/>
        </authorList>
    </citation>
    <scope>NUCLEOTIDE SEQUENCE [LARGE SCALE GENOMIC DNA]</scope>
    <source>
        <strain evidence="9">Z07020 / HMAS-L-300199</strain>
    </source>
</reference>
<feature type="region of interest" description="Disordered" evidence="7">
    <location>
        <begin position="1"/>
        <end position="136"/>
    </location>
</feature>
<feature type="region of interest" description="Disordered" evidence="7">
    <location>
        <begin position="179"/>
        <end position="214"/>
    </location>
</feature>
<sequence length="390" mass="42598">MARGRKWGTAATAARNRERDGDFDPPPPKRGPPKKPTSTSPRKGRKAQQHNTVDEGVAATPDDTGSQAQAQAQNDDSTYDSSPRNETSQTTPLATLARQNAARSTRNNKNFLDPSSGGLVAEQASSSYAGPSSNTQSKVVVLKVPAHKLREIVEAHAAPERKVTLKVSPEKLRKLLQETGEGNLESEAAKQPETPQGGESAGMAPVKDKNPHDVLDGESILTKEDFYQYHDIDHTGPDHFKNVIQNLYDIGSITHGYLPESHDPLFNKNIDFVRSLAALSNLTADNSTHPAAPTIREILIPPEVIDYVANGRNPDIYTREFVENVQRGNQVLNGKMQAFGTFAELYARETKSAIPELAPAMDRLMEHSGGYERENGTGDWKMKKTQANGS</sequence>
<keyword evidence="5 6" id="KW-0539">Nucleus</keyword>
<dbReference type="AlphaFoldDB" id="U1GRJ7"/>
<evidence type="ECO:0000256" key="7">
    <source>
        <dbReference type="SAM" id="MobiDB-lite"/>
    </source>
</evidence>
<feature type="region of interest" description="Disordered" evidence="7">
    <location>
        <begin position="368"/>
        <end position="390"/>
    </location>
</feature>
<dbReference type="GO" id="GO:0003712">
    <property type="term" value="F:transcription coregulator activity"/>
    <property type="evidence" value="ECO:0007669"/>
    <property type="project" value="InterPro"/>
</dbReference>
<feature type="compositionally biased region" description="Polar residues" evidence="7">
    <location>
        <begin position="123"/>
        <end position="136"/>
    </location>
</feature>
<dbReference type="GO" id="GO:0016592">
    <property type="term" value="C:mediator complex"/>
    <property type="evidence" value="ECO:0007669"/>
    <property type="project" value="InterPro"/>
</dbReference>
<comment type="subcellular location">
    <subcellularLocation>
        <location evidence="1 6">Nucleus</location>
    </subcellularLocation>
</comment>
<protein>
    <recommendedName>
        <fullName evidence="6">Mediator of RNA polymerase II transcription subunit 10</fullName>
    </recommendedName>
    <alternativeName>
        <fullName evidence="6">Mediator complex subunit 10</fullName>
    </alternativeName>
</protein>
<dbReference type="Proteomes" id="UP000019373">
    <property type="component" value="Unassembled WGS sequence"/>
</dbReference>
<evidence type="ECO:0000256" key="6">
    <source>
        <dbReference type="RuleBase" id="RU364146"/>
    </source>
</evidence>
<feature type="compositionally biased region" description="Polar residues" evidence="7">
    <location>
        <begin position="74"/>
        <end position="110"/>
    </location>
</feature>
<keyword evidence="4 6" id="KW-0804">Transcription</keyword>
<proteinExistence type="inferred from homology"/>
<keyword evidence="9" id="KW-1185">Reference proteome</keyword>
<comment type="similarity">
    <text evidence="2 6">Belongs to the Mediator complex subunit 10 family.</text>
</comment>
<feature type="compositionally biased region" description="Basic and acidic residues" evidence="7">
    <location>
        <begin position="368"/>
        <end position="382"/>
    </location>
</feature>
<organism evidence="8 9">
    <name type="scientific">Endocarpon pusillum (strain Z07020 / HMAS-L-300199)</name>
    <name type="common">Lichen-forming fungus</name>
    <dbReference type="NCBI Taxonomy" id="1263415"/>
    <lineage>
        <taxon>Eukaryota</taxon>
        <taxon>Fungi</taxon>
        <taxon>Dikarya</taxon>
        <taxon>Ascomycota</taxon>
        <taxon>Pezizomycotina</taxon>
        <taxon>Eurotiomycetes</taxon>
        <taxon>Chaetothyriomycetidae</taxon>
        <taxon>Verrucariales</taxon>
        <taxon>Verrucariaceae</taxon>
        <taxon>Endocarpon</taxon>
    </lineage>
</organism>
<evidence type="ECO:0000256" key="4">
    <source>
        <dbReference type="ARBA" id="ARBA00023163"/>
    </source>
</evidence>
<dbReference type="EMBL" id="KE720844">
    <property type="protein sequence ID" value="ERF75003.1"/>
    <property type="molecule type" value="Genomic_DNA"/>
</dbReference>
<gene>
    <name evidence="6" type="primary">MED10</name>
    <name evidence="8" type="ORF">EPUS_08048</name>
</gene>
<dbReference type="GeneID" id="19242926"/>
<dbReference type="InterPro" id="IPR019145">
    <property type="entry name" value="Mediator_Med10"/>
</dbReference>
<name>U1GRJ7_ENDPU</name>
<evidence type="ECO:0000256" key="2">
    <source>
        <dbReference type="ARBA" id="ARBA00005389"/>
    </source>
</evidence>
<evidence type="ECO:0000313" key="9">
    <source>
        <dbReference type="Proteomes" id="UP000019373"/>
    </source>
</evidence>
<evidence type="ECO:0000256" key="1">
    <source>
        <dbReference type="ARBA" id="ARBA00004123"/>
    </source>
</evidence>
<evidence type="ECO:0000313" key="8">
    <source>
        <dbReference type="EMBL" id="ERF75003.1"/>
    </source>
</evidence>
<evidence type="ECO:0000256" key="5">
    <source>
        <dbReference type="ARBA" id="ARBA00023242"/>
    </source>
</evidence>
<dbReference type="HOGENOM" id="CLU_707939_0_0_1"/>
<comment type="function">
    <text evidence="6">Component of the Mediator complex, a coactivator involved in the regulated transcription of nearly all RNA polymerase II-dependent genes. Mediator functions as a bridge to convey information from gene-specific regulatory proteins to the basal RNA polymerase II transcription machinery. Mediator is recruited to promoters by direct interactions with regulatory proteins and serves as a scaffold for the assembly of a functional preinitiation complex with RNA polymerase II and the general transcription factors.</text>
</comment>
<keyword evidence="6" id="KW-0010">Activator</keyword>
<dbReference type="GO" id="GO:0006357">
    <property type="term" value="P:regulation of transcription by RNA polymerase II"/>
    <property type="evidence" value="ECO:0007669"/>
    <property type="project" value="InterPro"/>
</dbReference>
<dbReference type="Pfam" id="PF09748">
    <property type="entry name" value="Med10"/>
    <property type="match status" value="1"/>
</dbReference>
<dbReference type="RefSeq" id="XP_007787660.1">
    <property type="nucleotide sequence ID" value="XM_007789470.1"/>
</dbReference>
<dbReference type="OrthoDB" id="337270at2759"/>
<keyword evidence="3 6" id="KW-0805">Transcription regulation</keyword>
<dbReference type="eggNOG" id="KOG3046">
    <property type="taxonomic scope" value="Eukaryota"/>
</dbReference>
<accession>U1GRJ7</accession>